<reference evidence="1" key="1">
    <citation type="submission" date="2022-03" db="EMBL/GenBank/DDBJ databases">
        <title>Genomic analyses of argali, domestic sheep and their hybrids provide insights into chromosomal evolution, heterosis and genetic basis of agronomic traits.</title>
        <authorList>
            <person name="Li M."/>
        </authorList>
    </citation>
    <scope>NUCLEOTIDE SEQUENCE</scope>
    <source>
        <strain evidence="1">CAU-MHL-2022a</strain>
        <tissue evidence="1">Skin</tissue>
    </source>
</reference>
<dbReference type="AlphaFoldDB" id="A0AAD4U930"/>
<dbReference type="PANTHER" id="PTHR47063">
    <property type="entry name" value="RIBONUCLEASE H2 SUBUNIT C"/>
    <property type="match status" value="1"/>
</dbReference>
<evidence type="ECO:0000313" key="1">
    <source>
        <dbReference type="EMBL" id="KAI4539835.1"/>
    </source>
</evidence>
<accession>A0AAD4U930</accession>
<dbReference type="InterPro" id="IPR013924">
    <property type="entry name" value="RNase_H2_suC"/>
</dbReference>
<gene>
    <name evidence="1" type="ORF">MG293_010230</name>
</gene>
<dbReference type="Gene3D" id="2.40.128.680">
    <property type="match status" value="1"/>
</dbReference>
<dbReference type="EMBL" id="JAKZEL010000010">
    <property type="protein sequence ID" value="KAI4539835.1"/>
    <property type="molecule type" value="Genomic_DNA"/>
</dbReference>
<name>A0AAD4U930_OVIAM</name>
<dbReference type="PANTHER" id="PTHR47063:SF1">
    <property type="entry name" value="RIBONUCLEASE H2 SUBUNIT C"/>
    <property type="match status" value="1"/>
</dbReference>
<organism evidence="1 2">
    <name type="scientific">Ovis ammon polii</name>
    <dbReference type="NCBI Taxonomy" id="230172"/>
    <lineage>
        <taxon>Eukaryota</taxon>
        <taxon>Metazoa</taxon>
        <taxon>Chordata</taxon>
        <taxon>Craniata</taxon>
        <taxon>Vertebrata</taxon>
        <taxon>Euteleostomi</taxon>
        <taxon>Mammalia</taxon>
        <taxon>Eutheria</taxon>
        <taxon>Laurasiatheria</taxon>
        <taxon>Artiodactyla</taxon>
        <taxon>Ruminantia</taxon>
        <taxon>Pecora</taxon>
        <taxon>Bovidae</taxon>
        <taxon>Caprinae</taxon>
        <taxon>Ovis</taxon>
    </lineage>
</organism>
<dbReference type="GO" id="GO:0006401">
    <property type="term" value="P:RNA catabolic process"/>
    <property type="evidence" value="ECO:0007669"/>
    <property type="project" value="InterPro"/>
</dbReference>
<comment type="caution">
    <text evidence="1">The sequence shown here is derived from an EMBL/GenBank/DDBJ whole genome shotgun (WGS) entry which is preliminary data.</text>
</comment>
<proteinExistence type="predicted"/>
<dbReference type="InterPro" id="IPR052863">
    <property type="entry name" value="RNase_H2_subunit_C"/>
</dbReference>
<dbReference type="Pfam" id="PF08615">
    <property type="entry name" value="RNase_H2_suC"/>
    <property type="match status" value="1"/>
</dbReference>
<sequence length="133" mass="14378">MANSDEEAIAKRCVHLRPDALADPALVSLHLLPCEVRVNPPTSVGRFFCPAIHPPVLRGEEVGVLPGFVGQLVTEEKAEVLGRQDDRSERSRNCFSSFTLWGLESIPGPEAKVRGALTWCTLAAAIHAQVPEG</sequence>
<evidence type="ECO:0000313" key="2">
    <source>
        <dbReference type="Proteomes" id="UP001214576"/>
    </source>
</evidence>
<keyword evidence="2" id="KW-1185">Reference proteome</keyword>
<dbReference type="Proteomes" id="UP001214576">
    <property type="component" value="Unassembled WGS sequence"/>
</dbReference>
<protein>
    <submittedName>
        <fullName evidence="1">Uncharacterized protein</fullName>
    </submittedName>
</protein>
<dbReference type="GO" id="GO:0032299">
    <property type="term" value="C:ribonuclease H2 complex"/>
    <property type="evidence" value="ECO:0007669"/>
    <property type="project" value="InterPro"/>
</dbReference>